<dbReference type="STRING" id="4155.A0A022QM21"/>
<gene>
    <name evidence="9" type="ORF">MIMGU_mgv1a002460mg</name>
</gene>
<comment type="subcellular location">
    <subcellularLocation>
        <location evidence="1">Nucleus</location>
    </subcellularLocation>
</comment>
<dbReference type="KEGG" id="egt:105968900"/>
<organism evidence="9 10">
    <name type="scientific">Erythranthe guttata</name>
    <name type="common">Yellow monkey flower</name>
    <name type="synonym">Mimulus guttatus</name>
    <dbReference type="NCBI Taxonomy" id="4155"/>
    <lineage>
        <taxon>Eukaryota</taxon>
        <taxon>Viridiplantae</taxon>
        <taxon>Streptophyta</taxon>
        <taxon>Embryophyta</taxon>
        <taxon>Tracheophyta</taxon>
        <taxon>Spermatophyta</taxon>
        <taxon>Magnoliopsida</taxon>
        <taxon>eudicotyledons</taxon>
        <taxon>Gunneridae</taxon>
        <taxon>Pentapetalae</taxon>
        <taxon>asterids</taxon>
        <taxon>lamiids</taxon>
        <taxon>Lamiales</taxon>
        <taxon>Phrymaceae</taxon>
        <taxon>Erythranthe</taxon>
    </lineage>
</organism>
<reference evidence="9 10" key="1">
    <citation type="journal article" date="2013" name="Proc. Natl. Acad. Sci. U.S.A.">
        <title>Fine-scale variation in meiotic recombination in Mimulus inferred from population shotgun sequencing.</title>
        <authorList>
            <person name="Hellsten U."/>
            <person name="Wright K.M."/>
            <person name="Jenkins J."/>
            <person name="Shu S."/>
            <person name="Yuan Y."/>
            <person name="Wessler S.R."/>
            <person name="Schmutz J."/>
            <person name="Willis J.H."/>
            <person name="Rokhsar D.S."/>
        </authorList>
    </citation>
    <scope>NUCLEOTIDE SEQUENCE [LARGE SCALE GENOMIC DNA]</scope>
    <source>
        <strain evidence="10">cv. DUN x IM62</strain>
    </source>
</reference>
<dbReference type="PANTHER" id="PTHR31221">
    <property type="entry name" value="WRKY TRANSCRIPTION FACTOR PROTEIN 1-RELATED"/>
    <property type="match status" value="1"/>
</dbReference>
<feature type="domain" description="WRKY" evidence="8">
    <location>
        <begin position="482"/>
        <end position="547"/>
    </location>
</feature>
<evidence type="ECO:0000256" key="2">
    <source>
        <dbReference type="ARBA" id="ARBA00022737"/>
    </source>
</evidence>
<dbReference type="InterPro" id="IPR003657">
    <property type="entry name" value="WRKY_dom"/>
</dbReference>
<keyword evidence="10" id="KW-1185">Reference proteome</keyword>
<dbReference type="eggNOG" id="ENOG502QU86">
    <property type="taxonomic scope" value="Eukaryota"/>
</dbReference>
<dbReference type="FunFam" id="2.20.25.80:FF:000006">
    <property type="entry name" value="WRKY transcription factor"/>
    <property type="match status" value="1"/>
</dbReference>
<evidence type="ECO:0000256" key="4">
    <source>
        <dbReference type="ARBA" id="ARBA00023125"/>
    </source>
</evidence>
<evidence type="ECO:0000256" key="6">
    <source>
        <dbReference type="ARBA" id="ARBA00023242"/>
    </source>
</evidence>
<feature type="compositionally biased region" description="Polar residues" evidence="7">
    <location>
        <begin position="562"/>
        <end position="586"/>
    </location>
</feature>
<dbReference type="Proteomes" id="UP000030748">
    <property type="component" value="Unassembled WGS sequence"/>
</dbReference>
<evidence type="ECO:0000256" key="1">
    <source>
        <dbReference type="ARBA" id="ARBA00004123"/>
    </source>
</evidence>
<feature type="region of interest" description="Disordered" evidence="7">
    <location>
        <begin position="562"/>
        <end position="611"/>
    </location>
</feature>
<evidence type="ECO:0000256" key="5">
    <source>
        <dbReference type="ARBA" id="ARBA00023163"/>
    </source>
</evidence>
<dbReference type="PANTHER" id="PTHR31221:SF338">
    <property type="entry name" value="OS08G0499300 PROTEIN"/>
    <property type="match status" value="1"/>
</dbReference>
<dbReference type="FunFam" id="2.20.25.80:FF:000001">
    <property type="entry name" value="WRKY transcription factor 33"/>
    <property type="match status" value="1"/>
</dbReference>
<dbReference type="SMART" id="SM00774">
    <property type="entry name" value="WRKY"/>
    <property type="match status" value="2"/>
</dbReference>
<keyword evidence="5" id="KW-0804">Transcription</keyword>
<name>A0A022QM21_ERYGU</name>
<dbReference type="GO" id="GO:0003700">
    <property type="term" value="F:DNA-binding transcription factor activity"/>
    <property type="evidence" value="ECO:0000318"/>
    <property type="project" value="GO_Central"/>
</dbReference>
<proteinExistence type="predicted"/>
<dbReference type="PhylomeDB" id="A0A022QM21"/>
<keyword evidence="3" id="KW-0805">Transcription regulation</keyword>
<dbReference type="SMR" id="A0A022QM21"/>
<dbReference type="PROSITE" id="PS50811">
    <property type="entry name" value="WRKY"/>
    <property type="match status" value="2"/>
</dbReference>
<dbReference type="Gene3D" id="2.20.25.80">
    <property type="entry name" value="WRKY domain"/>
    <property type="match status" value="2"/>
</dbReference>
<evidence type="ECO:0000313" key="9">
    <source>
        <dbReference type="EMBL" id="EYU27515.1"/>
    </source>
</evidence>
<dbReference type="GO" id="GO:0006355">
    <property type="term" value="P:regulation of DNA-templated transcription"/>
    <property type="evidence" value="ECO:0000318"/>
    <property type="project" value="GO_Central"/>
</dbReference>
<dbReference type="GO" id="GO:0000976">
    <property type="term" value="F:transcription cis-regulatory region binding"/>
    <property type="evidence" value="ECO:0000318"/>
    <property type="project" value="GO_Central"/>
</dbReference>
<accession>A0A022QM21</accession>
<dbReference type="InterPro" id="IPR036576">
    <property type="entry name" value="WRKY_dom_sf"/>
</dbReference>
<evidence type="ECO:0000313" key="10">
    <source>
        <dbReference type="Proteomes" id="UP000030748"/>
    </source>
</evidence>
<dbReference type="EMBL" id="KI631456">
    <property type="protein sequence ID" value="EYU27515.1"/>
    <property type="molecule type" value="Genomic_DNA"/>
</dbReference>
<keyword evidence="4" id="KW-0238">DNA-binding</keyword>
<dbReference type="OrthoDB" id="1923003at2759"/>
<dbReference type="AlphaFoldDB" id="A0A022QM21"/>
<dbReference type="SUPFAM" id="SSF118290">
    <property type="entry name" value="WRKY DNA-binding domain"/>
    <property type="match status" value="2"/>
</dbReference>
<dbReference type="Pfam" id="PF03106">
    <property type="entry name" value="WRKY"/>
    <property type="match status" value="2"/>
</dbReference>
<keyword evidence="6" id="KW-0539">Nucleus</keyword>
<sequence length="671" mass="73032">MGGFDDHIAVMGDWMLTPNPSPRGFFSSIMGDDVAITQPITNSAFEFSGPPFRGPEENVVTQASVGGDEASKSYGVGEPRSSSRGGLLERIAARAGFNAPRLDTESMIRTTDLSKKQEVQSPYLTIPPGLSPTSLLDSPVFLTNSLFLPSPTTGQFQFAASGNNPGSELMAVDSDKNKENNFENISNVPSFTFKPIAESASFSYFNATNKSFPSDGAVSNGQSKNNDELFQQFKQADFSKMQTENNGGSNLLHEQTYNSVVAADHSPPLDEQNQDGDLRSSAGDPHLGGGASEDGYSWRKYGQKQVKGSEFPRSYYKCTDQNCSVKKKVERSNEGHITEIIYKGTHNHLKPPPNRRSIIGGFSNSLGCDMQIDSEEQQPGSGGGEVGDLVWSAMQNGNDVVGPTDWKQENLETQSGAHHYEAGDGASPFTNDEEVEEERATHDAEGDELDSKRRKIEAYAPEMNVGATRAIREPRVVVQTTSEVDILDDGYRWRKYGQKVVKGNPNPRSYYKCTSAGCNVRKHVERACNDLKSVITTYEGKHNHDVPAARNSVQMNALGSGSLASTRHSPAVSNNNMNRVDPSQNRGWFERPPSASFGQPGSRPRGFGPGSGFGSMGLGGWGNNPGRLPGHRYLGNNQMLQPKDEPEMEPVRDNGFGSSAAYHQLMSRLPM</sequence>
<evidence type="ECO:0000256" key="7">
    <source>
        <dbReference type="SAM" id="MobiDB-lite"/>
    </source>
</evidence>
<evidence type="ECO:0000259" key="8">
    <source>
        <dbReference type="PROSITE" id="PS50811"/>
    </source>
</evidence>
<feature type="region of interest" description="Disordered" evidence="7">
    <location>
        <begin position="264"/>
        <end position="298"/>
    </location>
</feature>
<dbReference type="InterPro" id="IPR044810">
    <property type="entry name" value="WRKY_plant"/>
</dbReference>
<keyword evidence="2" id="KW-0677">Repeat</keyword>
<dbReference type="OMA" id="EAGMACE"/>
<feature type="compositionally biased region" description="Low complexity" evidence="7">
    <location>
        <begin position="597"/>
        <end position="606"/>
    </location>
</feature>
<protein>
    <recommendedName>
        <fullName evidence="8">WRKY domain-containing protein</fullName>
    </recommendedName>
</protein>
<feature type="region of interest" description="Disordered" evidence="7">
    <location>
        <begin position="418"/>
        <end position="450"/>
    </location>
</feature>
<dbReference type="GO" id="GO:0005634">
    <property type="term" value="C:nucleus"/>
    <property type="evidence" value="ECO:0000318"/>
    <property type="project" value="GO_Central"/>
</dbReference>
<feature type="region of interest" description="Disordered" evidence="7">
    <location>
        <begin position="66"/>
        <end position="85"/>
    </location>
</feature>
<feature type="domain" description="WRKY" evidence="8">
    <location>
        <begin position="293"/>
        <end position="351"/>
    </location>
</feature>
<evidence type="ECO:0000256" key="3">
    <source>
        <dbReference type="ARBA" id="ARBA00023015"/>
    </source>
</evidence>